<evidence type="ECO:0000313" key="12">
    <source>
        <dbReference type="EMBL" id="KXS10685.1"/>
    </source>
</evidence>
<comment type="similarity">
    <text evidence="3">Belongs to the CND2 (condensin subunit 2) family.</text>
</comment>
<keyword evidence="7" id="KW-0132">Cell division</keyword>
<evidence type="ECO:0000256" key="8">
    <source>
        <dbReference type="ARBA" id="ARBA00022776"/>
    </source>
</evidence>
<dbReference type="GO" id="GO:0000796">
    <property type="term" value="C:condensin complex"/>
    <property type="evidence" value="ECO:0007669"/>
    <property type="project" value="InterPro"/>
</dbReference>
<dbReference type="PANTHER" id="PTHR13108">
    <property type="entry name" value="CONDENSIN COMPLEX SUBUNIT 2"/>
    <property type="match status" value="1"/>
</dbReference>
<proteinExistence type="inferred from homology"/>
<accession>A0A139A2B0</accession>
<dbReference type="GO" id="GO:0003682">
    <property type="term" value="F:chromatin binding"/>
    <property type="evidence" value="ECO:0007669"/>
    <property type="project" value="TreeGrafter"/>
</dbReference>
<dbReference type="GO" id="GO:0051301">
    <property type="term" value="P:cell division"/>
    <property type="evidence" value="ECO:0007669"/>
    <property type="project" value="UniProtKB-KW"/>
</dbReference>
<reference evidence="12 13" key="1">
    <citation type="journal article" date="2015" name="Genome Biol. Evol.">
        <title>Phylogenomic analyses indicate that early fungi evolved digesting cell walls of algal ancestors of land plants.</title>
        <authorList>
            <person name="Chang Y."/>
            <person name="Wang S."/>
            <person name="Sekimoto S."/>
            <person name="Aerts A.L."/>
            <person name="Choi C."/>
            <person name="Clum A."/>
            <person name="LaButti K.M."/>
            <person name="Lindquist E.A."/>
            <person name="Yee Ngan C."/>
            <person name="Ohm R.A."/>
            <person name="Salamov A.A."/>
            <person name="Grigoriev I.V."/>
            <person name="Spatafora J.W."/>
            <person name="Berbee M.L."/>
        </authorList>
    </citation>
    <scope>NUCLEOTIDE SEQUENCE [LARGE SCALE GENOMIC DNA]</scope>
    <source>
        <strain evidence="12 13">JEL478</strain>
    </source>
</reference>
<dbReference type="Pfam" id="PF05786">
    <property type="entry name" value="Cnd2"/>
    <property type="match status" value="1"/>
</dbReference>
<dbReference type="Proteomes" id="UP000070544">
    <property type="component" value="Unassembled WGS sequence"/>
</dbReference>
<keyword evidence="10" id="KW-0131">Cell cycle</keyword>
<keyword evidence="8" id="KW-0498">Mitosis</keyword>
<protein>
    <recommendedName>
        <fullName evidence="4">Condensin complex subunit 2</fullName>
    </recommendedName>
</protein>
<keyword evidence="13" id="KW-1185">Reference proteome</keyword>
<name>A0A139A2B0_GONPJ</name>
<evidence type="ECO:0000313" key="13">
    <source>
        <dbReference type="Proteomes" id="UP000070544"/>
    </source>
</evidence>
<evidence type="ECO:0000256" key="10">
    <source>
        <dbReference type="ARBA" id="ARBA00023306"/>
    </source>
</evidence>
<evidence type="ECO:0000256" key="4">
    <source>
        <dbReference type="ARBA" id="ARBA00016065"/>
    </source>
</evidence>
<dbReference type="PANTHER" id="PTHR13108:SF9">
    <property type="entry name" value="CONDENSIN COMPLEX SUBUNIT 2"/>
    <property type="match status" value="1"/>
</dbReference>
<sequence length="232" mass="26154">MDEVPYDLPEERSDDSFGVEDGAHPTTANFVATSQNDGALFEYFDSMMLRNWAGPERWKAEKDVKGCLRSRCIFIRDFEQKPNGVEVTDSDANTLETDQTQYFLDADEDDEGFEQTGLDSIGLLQDSILGSNALSVLSGSETHRDSDYASQPVTAPKKTAKLTIKEHLNEKEEKQQFSSIVRDLQTFYPQQKLKDISAPFVFICLLHLANEKTLAIDQSSLTELTVYNPFVF</sequence>
<keyword evidence="9" id="KW-0226">DNA condensation</keyword>
<dbReference type="EMBL" id="KQ965816">
    <property type="protein sequence ID" value="KXS10685.1"/>
    <property type="molecule type" value="Genomic_DNA"/>
</dbReference>
<feature type="region of interest" description="Disordered" evidence="11">
    <location>
        <begin position="1"/>
        <end position="22"/>
    </location>
</feature>
<gene>
    <name evidence="12" type="ORF">M427DRAFT_47828</name>
</gene>
<evidence type="ECO:0000256" key="9">
    <source>
        <dbReference type="ARBA" id="ARBA00023067"/>
    </source>
</evidence>
<dbReference type="InterPro" id="IPR022816">
    <property type="entry name" value="Condensin_barren_su2"/>
</dbReference>
<dbReference type="GO" id="GO:0005737">
    <property type="term" value="C:cytoplasm"/>
    <property type="evidence" value="ECO:0007669"/>
    <property type="project" value="UniProtKB-SubCell"/>
</dbReference>
<evidence type="ECO:0000256" key="11">
    <source>
        <dbReference type="SAM" id="MobiDB-lite"/>
    </source>
</evidence>
<dbReference type="OrthoDB" id="362021at2759"/>
<evidence type="ECO:0000256" key="1">
    <source>
        <dbReference type="ARBA" id="ARBA00004286"/>
    </source>
</evidence>
<keyword evidence="6" id="KW-0963">Cytoplasm</keyword>
<dbReference type="AlphaFoldDB" id="A0A139A2B0"/>
<evidence type="ECO:0000256" key="3">
    <source>
        <dbReference type="ARBA" id="ARBA00009471"/>
    </source>
</evidence>
<comment type="subcellular location">
    <subcellularLocation>
        <location evidence="1">Chromosome</location>
    </subcellularLocation>
    <subcellularLocation>
        <location evidence="2">Cytoplasm</location>
    </subcellularLocation>
</comment>
<dbReference type="GO" id="GO:0007076">
    <property type="term" value="P:mitotic chromosome condensation"/>
    <property type="evidence" value="ECO:0007669"/>
    <property type="project" value="InterPro"/>
</dbReference>
<evidence type="ECO:0000256" key="2">
    <source>
        <dbReference type="ARBA" id="ARBA00004496"/>
    </source>
</evidence>
<organism evidence="12 13">
    <name type="scientific">Gonapodya prolifera (strain JEL478)</name>
    <name type="common">Monoblepharis prolifera</name>
    <dbReference type="NCBI Taxonomy" id="1344416"/>
    <lineage>
        <taxon>Eukaryota</taxon>
        <taxon>Fungi</taxon>
        <taxon>Fungi incertae sedis</taxon>
        <taxon>Chytridiomycota</taxon>
        <taxon>Chytridiomycota incertae sedis</taxon>
        <taxon>Monoblepharidomycetes</taxon>
        <taxon>Monoblepharidales</taxon>
        <taxon>Gonapodyaceae</taxon>
        <taxon>Gonapodya</taxon>
    </lineage>
</organism>
<dbReference type="STRING" id="1344416.A0A139A2B0"/>
<evidence type="ECO:0000256" key="5">
    <source>
        <dbReference type="ARBA" id="ARBA00022454"/>
    </source>
</evidence>
<evidence type="ECO:0000256" key="7">
    <source>
        <dbReference type="ARBA" id="ARBA00022618"/>
    </source>
</evidence>
<keyword evidence="5" id="KW-0158">Chromosome</keyword>
<evidence type="ECO:0000256" key="6">
    <source>
        <dbReference type="ARBA" id="ARBA00022490"/>
    </source>
</evidence>